<dbReference type="EMBL" id="CCNE01000014">
    <property type="protein sequence ID" value="CDX55734.1"/>
    <property type="molecule type" value="Genomic_DNA"/>
</dbReference>
<sequence length="34" mass="3762">MTRGTNSIRNAFGCGRIIARDEGDLLFEVVESFS</sequence>
<reference evidence="1 2" key="1">
    <citation type="submission" date="2014-08" db="EMBL/GenBank/DDBJ databases">
        <authorList>
            <person name="Moulin Lionel"/>
        </authorList>
    </citation>
    <scope>NUCLEOTIDE SEQUENCE [LARGE SCALE GENOMIC DNA]</scope>
</reference>
<gene>
    <name evidence="1" type="ORF">MPL3365_210014</name>
</gene>
<protein>
    <submittedName>
        <fullName evidence="1">Uncharacterized protein</fullName>
    </submittedName>
</protein>
<proteinExistence type="predicted"/>
<accession>A0A090GA26</accession>
<organism evidence="1 2">
    <name type="scientific">Mesorhizobium plurifarium</name>
    <dbReference type="NCBI Taxonomy" id="69974"/>
    <lineage>
        <taxon>Bacteria</taxon>
        <taxon>Pseudomonadati</taxon>
        <taxon>Pseudomonadota</taxon>
        <taxon>Alphaproteobacteria</taxon>
        <taxon>Hyphomicrobiales</taxon>
        <taxon>Phyllobacteriaceae</taxon>
        <taxon>Mesorhizobium</taxon>
    </lineage>
</organism>
<evidence type="ECO:0000313" key="2">
    <source>
        <dbReference type="Proteomes" id="UP000046122"/>
    </source>
</evidence>
<evidence type="ECO:0000313" key="1">
    <source>
        <dbReference type="EMBL" id="CDX55734.1"/>
    </source>
</evidence>
<dbReference type="Proteomes" id="UP000046122">
    <property type="component" value="Unassembled WGS sequence"/>
</dbReference>
<dbReference type="AlphaFoldDB" id="A0A090GA26"/>
<name>A0A090GA26_MESPL</name>